<keyword evidence="2" id="KW-1133">Transmembrane helix</keyword>
<dbReference type="RefSeq" id="XP_062797715.1">
    <property type="nucleotide sequence ID" value="XM_062940974.1"/>
</dbReference>
<keyword evidence="2" id="KW-0812">Transmembrane</keyword>
<evidence type="ECO:0000256" key="2">
    <source>
        <dbReference type="SAM" id="Phobius"/>
    </source>
</evidence>
<protein>
    <submittedName>
        <fullName evidence="3">Uncharacterized protein</fullName>
    </submittedName>
</protein>
<gene>
    <name evidence="3" type="ORF">QC764_0095040</name>
</gene>
<feature type="transmembrane region" description="Helical" evidence="2">
    <location>
        <begin position="254"/>
        <end position="277"/>
    </location>
</feature>
<feature type="region of interest" description="Disordered" evidence="1">
    <location>
        <begin position="360"/>
        <end position="406"/>
    </location>
</feature>
<accession>A0ABR0HU42</accession>
<dbReference type="EMBL" id="JAFFHC010000006">
    <property type="protein sequence ID" value="KAK4671419.1"/>
    <property type="molecule type" value="Genomic_DNA"/>
</dbReference>
<keyword evidence="2" id="KW-0472">Membrane</keyword>
<name>A0ABR0HU42_9PEZI</name>
<dbReference type="Proteomes" id="UP001323617">
    <property type="component" value="Unassembled WGS sequence"/>
</dbReference>
<feature type="compositionally biased region" description="Gly residues" evidence="1">
    <location>
        <begin position="366"/>
        <end position="378"/>
    </location>
</feature>
<organism evidence="3 4">
    <name type="scientific">Podospora pseudoanserina</name>
    <dbReference type="NCBI Taxonomy" id="2609844"/>
    <lineage>
        <taxon>Eukaryota</taxon>
        <taxon>Fungi</taxon>
        <taxon>Dikarya</taxon>
        <taxon>Ascomycota</taxon>
        <taxon>Pezizomycotina</taxon>
        <taxon>Sordariomycetes</taxon>
        <taxon>Sordariomycetidae</taxon>
        <taxon>Sordariales</taxon>
        <taxon>Podosporaceae</taxon>
        <taxon>Podospora</taxon>
    </lineage>
</organism>
<dbReference type="GeneID" id="87961716"/>
<feature type="compositionally biased region" description="Low complexity" evidence="1">
    <location>
        <begin position="396"/>
        <end position="406"/>
    </location>
</feature>
<comment type="caution">
    <text evidence="3">The sequence shown here is derived from an EMBL/GenBank/DDBJ whole genome shotgun (WGS) entry which is preliminary data.</text>
</comment>
<evidence type="ECO:0000313" key="4">
    <source>
        <dbReference type="Proteomes" id="UP001323617"/>
    </source>
</evidence>
<proteinExistence type="predicted"/>
<feature type="transmembrane region" description="Helical" evidence="2">
    <location>
        <begin position="289"/>
        <end position="307"/>
    </location>
</feature>
<evidence type="ECO:0000256" key="1">
    <source>
        <dbReference type="SAM" id="MobiDB-lite"/>
    </source>
</evidence>
<evidence type="ECO:0000313" key="3">
    <source>
        <dbReference type="EMBL" id="KAK4671419.1"/>
    </source>
</evidence>
<keyword evidence="4" id="KW-1185">Reference proteome</keyword>
<sequence length="471" mass="52994">MTSALQPTLASEWTGWTGTELQAYATTYLPYGCDPEDTAELTSCYTTFIADRPYKVKHTNIPSGVSPRSTTMVTNRDWDVEMVIIILPADSIPRSELESWSRFHIMSTRTESTTDNWIIHHTLTAPASCPTSFEYTTSTPLGDWGDYLPSEFLTEYLLPKATILPVKSHTSTYHESLTITKMTRTIHVKAADLPPTRYGGPPLNGNYPFYRLDLDMLNTSYVQHCYLPGEPRPPTQAELCPYTYAGKCSRLEPWMIMVAAVIPSIILLGFVENFFWFRRLMLGKTCLRMGTVCWASIFIFVVGFTIIEKRRSPEDRAEFTQQWKTMQLKTKIKLWCQFGFRHRYPVAWLGERKAVRHEERIEVRRGGGTGGGDGGPAGGQREEDDTPLPAYPGPPSSVTSGTTAASSGPVLVIPMQSSPQRGPGQPSLGRRCHLFSLSHLRLLSNLTRVWGQQVMGSELFKGPKVHWYIHV</sequence>
<reference evidence="3 4" key="1">
    <citation type="journal article" date="2023" name="bioRxiv">
        <title>High-quality genome assemblies of four members of thePodospora anserinaspecies complex.</title>
        <authorList>
            <person name="Ament-Velasquez S.L."/>
            <person name="Vogan A.A."/>
            <person name="Wallerman O."/>
            <person name="Hartmann F."/>
            <person name="Gautier V."/>
            <person name="Silar P."/>
            <person name="Giraud T."/>
            <person name="Johannesson H."/>
        </authorList>
    </citation>
    <scope>NUCLEOTIDE SEQUENCE [LARGE SCALE GENOMIC DNA]</scope>
    <source>
        <strain evidence="3 4">CBS 124.78</strain>
    </source>
</reference>